<protein>
    <submittedName>
        <fullName evidence="1">Uncharacterized protein</fullName>
    </submittedName>
</protein>
<dbReference type="PANTHER" id="PTHR34487">
    <property type="entry name" value="ACYL-ACP THIOESTERASE"/>
    <property type="match status" value="1"/>
</dbReference>
<organism evidence="1 2">
    <name type="scientific">Paralvinella palmiformis</name>
    <dbReference type="NCBI Taxonomy" id="53620"/>
    <lineage>
        <taxon>Eukaryota</taxon>
        <taxon>Metazoa</taxon>
        <taxon>Spiralia</taxon>
        <taxon>Lophotrochozoa</taxon>
        <taxon>Annelida</taxon>
        <taxon>Polychaeta</taxon>
        <taxon>Sedentaria</taxon>
        <taxon>Canalipalpata</taxon>
        <taxon>Terebellida</taxon>
        <taxon>Terebelliformia</taxon>
        <taxon>Alvinellidae</taxon>
        <taxon>Paralvinella</taxon>
    </lineage>
</organism>
<gene>
    <name evidence="1" type="ORF">LSH36_7g10011</name>
</gene>
<dbReference type="AlphaFoldDB" id="A0AAD9KEM3"/>
<name>A0AAD9KEM3_9ANNE</name>
<reference evidence="1" key="1">
    <citation type="journal article" date="2023" name="Mol. Biol. Evol.">
        <title>Third-Generation Sequencing Reveals the Adaptive Role of the Epigenome in Three Deep-Sea Polychaetes.</title>
        <authorList>
            <person name="Perez M."/>
            <person name="Aroh O."/>
            <person name="Sun Y."/>
            <person name="Lan Y."/>
            <person name="Juniper S.K."/>
            <person name="Young C.R."/>
            <person name="Angers B."/>
            <person name="Qian P.Y."/>
        </authorList>
    </citation>
    <scope>NUCLEOTIDE SEQUENCE</scope>
    <source>
        <strain evidence="1">P08H-3</strain>
    </source>
</reference>
<proteinExistence type="predicted"/>
<accession>A0AAD9KEM3</accession>
<evidence type="ECO:0000313" key="2">
    <source>
        <dbReference type="Proteomes" id="UP001208570"/>
    </source>
</evidence>
<dbReference type="EMBL" id="JAODUP010000007">
    <property type="protein sequence ID" value="KAK2169757.1"/>
    <property type="molecule type" value="Genomic_DNA"/>
</dbReference>
<comment type="caution">
    <text evidence="1">The sequence shown here is derived from an EMBL/GenBank/DDBJ whole genome shotgun (WGS) entry which is preliminary data.</text>
</comment>
<evidence type="ECO:0000313" key="1">
    <source>
        <dbReference type="EMBL" id="KAK2169757.1"/>
    </source>
</evidence>
<dbReference type="PANTHER" id="PTHR34487:SF1">
    <property type="entry name" value="ACYL-ACP THIOESTERASE"/>
    <property type="match status" value="1"/>
</dbReference>
<dbReference type="Proteomes" id="UP001208570">
    <property type="component" value="Unassembled WGS sequence"/>
</dbReference>
<dbReference type="SUPFAM" id="SSF54637">
    <property type="entry name" value="Thioesterase/thiol ester dehydrase-isomerase"/>
    <property type="match status" value="1"/>
</dbReference>
<dbReference type="InterPro" id="IPR029069">
    <property type="entry name" value="HotDog_dom_sf"/>
</dbReference>
<sequence>MAFVGRNGNNLLRFFNYKLLKDDSPFAVKFLLPGFSYADLDRTGEVNLCHLNRLLEMGFLPYASRNMMSSSNLKKGSVLVMLGQSFTVQPRFAKYFALDFPMELESRLVAVSKSTIVRRVSLSEVKTKSVLVSSLQKLVHMDVVTKKSCPLTPRILDMCRGIESTDDDDTFRSITAQQPPSRSFTSTQMIKHSDMDCLMHTNQGAYLRFAFDSLAEATSQNAFSVIKRDVCNYQALSANALHMTESFAGDLLDIKVWDDETDPYVLHCAMSKNKANVYYVNIKLTENVNNSAYSI</sequence>
<dbReference type="Gene3D" id="3.10.129.10">
    <property type="entry name" value="Hotdog Thioesterase"/>
    <property type="match status" value="1"/>
</dbReference>
<keyword evidence="2" id="KW-1185">Reference proteome</keyword>